<evidence type="ECO:0000259" key="3">
    <source>
        <dbReference type="Pfam" id="PF00080"/>
    </source>
</evidence>
<dbReference type="Gene3D" id="2.60.40.200">
    <property type="entry name" value="Superoxide dismutase, copper/zinc binding domain"/>
    <property type="match status" value="1"/>
</dbReference>
<feature type="transmembrane region" description="Helical" evidence="2">
    <location>
        <begin position="6"/>
        <end position="29"/>
    </location>
</feature>
<dbReference type="EC" id="1.15.1.1" evidence="1"/>
<dbReference type="InterPro" id="IPR018152">
    <property type="entry name" value="SOD_Cu/Zn_BS"/>
</dbReference>
<dbReference type="PANTHER" id="PTHR10003">
    <property type="entry name" value="SUPEROXIDE DISMUTASE CU-ZN -RELATED"/>
    <property type="match status" value="1"/>
</dbReference>
<keyword evidence="2" id="KW-0472">Membrane</keyword>
<protein>
    <recommendedName>
        <fullName evidence="1">Superoxide dismutase [Cu-Zn]</fullName>
        <ecNumber evidence="1">1.15.1.1</ecNumber>
    </recommendedName>
</protein>
<dbReference type="SUPFAM" id="SSF49329">
    <property type="entry name" value="Cu,Zn superoxide dismutase-like"/>
    <property type="match status" value="1"/>
</dbReference>
<keyword evidence="1" id="KW-0186">Copper</keyword>
<gene>
    <name evidence="4" type="primary">CuZn-SOD</name>
</gene>
<keyword evidence="1" id="KW-0479">Metal-binding</keyword>
<dbReference type="PROSITE" id="PS00332">
    <property type="entry name" value="SOD_CU_ZN_2"/>
    <property type="match status" value="1"/>
</dbReference>
<dbReference type="PRINTS" id="PR00068">
    <property type="entry name" value="CUZNDISMTASE"/>
</dbReference>
<organism evidence="4">
    <name type="scientific">Eriocheir hepuensis</name>
    <dbReference type="NCBI Taxonomy" id="168195"/>
    <lineage>
        <taxon>Eukaryota</taxon>
        <taxon>Metazoa</taxon>
        <taxon>Ecdysozoa</taxon>
        <taxon>Arthropoda</taxon>
        <taxon>Crustacea</taxon>
        <taxon>Multicrustacea</taxon>
        <taxon>Malacostraca</taxon>
        <taxon>Eumalacostraca</taxon>
        <taxon>Eucarida</taxon>
        <taxon>Decapoda</taxon>
        <taxon>Pleocyemata</taxon>
        <taxon>Brachyura</taxon>
        <taxon>Eubrachyura</taxon>
        <taxon>Grapsoidea</taxon>
        <taxon>Varunidae</taxon>
        <taxon>Eriocheir</taxon>
    </lineage>
</organism>
<sequence>MSKTFAYVVAAVVCIGIGALVAGLCVYYAHPDLMTSQQSSESRYARCVLRDTLVDGRDIGTLTLEQLRPTSPVLINGVIYGLTEGLHGFHVHQWGVDGSENNCTDAGGHYNPMGYNHSAPNATKRHVGDLGNVRSVRLDAFGRTATNTSIVDNVLSLWGQYSIVGRAIVVHAGEDDLGLGNNDGSLKTGNAGGRVACCTIYHTSKPAN</sequence>
<dbReference type="InterPro" id="IPR024134">
    <property type="entry name" value="SOD_Cu/Zn_/chaperone"/>
</dbReference>
<dbReference type="GO" id="GO:0005507">
    <property type="term" value="F:copper ion binding"/>
    <property type="evidence" value="ECO:0007669"/>
    <property type="project" value="InterPro"/>
</dbReference>
<keyword evidence="1" id="KW-0862">Zinc</keyword>
<dbReference type="InterPro" id="IPR001424">
    <property type="entry name" value="SOD_Cu_Zn_dom"/>
</dbReference>
<dbReference type="AlphaFoldDB" id="A0A8K1ZUL2"/>
<dbReference type="InterPro" id="IPR036423">
    <property type="entry name" value="SOD-like_Cu/Zn_dom_sf"/>
</dbReference>
<evidence type="ECO:0000313" key="4">
    <source>
        <dbReference type="EMBL" id="UHU71027.1"/>
    </source>
</evidence>
<name>A0A8K1ZUL2_9EUCA</name>
<feature type="domain" description="Superoxide dismutase copper/zinc binding" evidence="3">
    <location>
        <begin position="60"/>
        <end position="200"/>
    </location>
</feature>
<dbReference type="CDD" id="cd00305">
    <property type="entry name" value="Cu-Zn_Superoxide_Dismutase"/>
    <property type="match status" value="1"/>
</dbReference>
<accession>A0A8K1ZUL2</accession>
<comment type="catalytic activity">
    <reaction evidence="1">
        <text>2 superoxide + 2 H(+) = H2O2 + O2</text>
        <dbReference type="Rhea" id="RHEA:20696"/>
        <dbReference type="ChEBI" id="CHEBI:15378"/>
        <dbReference type="ChEBI" id="CHEBI:15379"/>
        <dbReference type="ChEBI" id="CHEBI:16240"/>
        <dbReference type="ChEBI" id="CHEBI:18421"/>
        <dbReference type="EC" id="1.15.1.1"/>
    </reaction>
</comment>
<reference evidence="4" key="1">
    <citation type="submission" date="2020-10" db="EMBL/GenBank/DDBJ databases">
        <title>A novel transcript isoform of superoxide dismutase in Eriocheir hepuensis were speculated to be an adverse variation in response to azadirachtin stress.</title>
        <authorList>
            <person name="Liu K."/>
            <person name="Zhu P."/>
            <person name="Liao Y."/>
        </authorList>
    </citation>
    <scope>NUCLEOTIDE SEQUENCE</scope>
</reference>
<comment type="cofactor">
    <cofactor evidence="1">
        <name>Cu cation</name>
        <dbReference type="ChEBI" id="CHEBI:23378"/>
    </cofactor>
    <text evidence="1">Binds 1 copper ion per subunit.</text>
</comment>
<evidence type="ECO:0000256" key="2">
    <source>
        <dbReference type="SAM" id="Phobius"/>
    </source>
</evidence>
<comment type="function">
    <text evidence="1">Destroys radicals which are normally produced within the cells and which are toxic to biological systems.</text>
</comment>
<keyword evidence="2" id="KW-0812">Transmembrane</keyword>
<proteinExistence type="evidence at transcript level"/>
<dbReference type="GO" id="GO:0004784">
    <property type="term" value="F:superoxide dismutase activity"/>
    <property type="evidence" value="ECO:0007669"/>
    <property type="project" value="UniProtKB-EC"/>
</dbReference>
<evidence type="ECO:0000256" key="1">
    <source>
        <dbReference type="RuleBase" id="RU000393"/>
    </source>
</evidence>
<keyword evidence="2" id="KW-1133">Transmembrane helix</keyword>
<comment type="similarity">
    <text evidence="1">Belongs to the Cu-Zn superoxide dismutase family.</text>
</comment>
<keyword evidence="1" id="KW-0560">Oxidoreductase</keyword>
<dbReference type="EMBL" id="MW142283">
    <property type="protein sequence ID" value="UHU71027.1"/>
    <property type="molecule type" value="mRNA"/>
</dbReference>
<dbReference type="Pfam" id="PF00080">
    <property type="entry name" value="Sod_Cu"/>
    <property type="match status" value="1"/>
</dbReference>
<comment type="cofactor">
    <cofactor evidence="1">
        <name>Zn(2+)</name>
        <dbReference type="ChEBI" id="CHEBI:29105"/>
    </cofactor>
    <text evidence="1">Binds 1 zinc ion per subunit.</text>
</comment>